<organism evidence="2 3">
    <name type="scientific">Methylocucumis oryzae</name>
    <dbReference type="NCBI Taxonomy" id="1632867"/>
    <lineage>
        <taxon>Bacteria</taxon>
        <taxon>Pseudomonadati</taxon>
        <taxon>Pseudomonadota</taxon>
        <taxon>Gammaproteobacteria</taxon>
        <taxon>Methylococcales</taxon>
        <taxon>Methylococcaceae</taxon>
        <taxon>Methylocucumis</taxon>
    </lineage>
</organism>
<proteinExistence type="predicted"/>
<dbReference type="RefSeq" id="WP_045779370.1">
    <property type="nucleotide sequence ID" value="NZ_LAJX01000116.1"/>
</dbReference>
<reference evidence="3" key="1">
    <citation type="submission" date="2015-03" db="EMBL/GenBank/DDBJ databases">
        <title>Draft genome sequence of a novel methanotroph (Sn10-6) isolated from flooded ricefield rhizosphere in India.</title>
        <authorList>
            <person name="Pandit P.S."/>
            <person name="Pore S.D."/>
            <person name="Arora P."/>
            <person name="Kapse N.G."/>
            <person name="Dhakephalkar P.K."/>
            <person name="Rahalkar M.C."/>
        </authorList>
    </citation>
    <scope>NUCLEOTIDE SEQUENCE [LARGE SCALE GENOMIC DNA]</scope>
    <source>
        <strain evidence="3">Sn10-6</strain>
    </source>
</reference>
<dbReference type="OrthoDB" id="9809155at2"/>
<sequence length="95" mass="11309">MSDALAEYEEAARYYAVCQEGLPFRFIDAVERAVQQIIEAPERWRILQEDIRRCLVRVFPYAVLYTIEKDYVLIIAVMHCHREPGYWHCRVSNKS</sequence>
<keyword evidence="3" id="KW-1185">Reference proteome</keyword>
<evidence type="ECO:0000313" key="2">
    <source>
        <dbReference type="EMBL" id="KJV06358.1"/>
    </source>
</evidence>
<dbReference type="InterPro" id="IPR035093">
    <property type="entry name" value="RelE/ParE_toxin_dom_sf"/>
</dbReference>
<dbReference type="Pfam" id="PF05016">
    <property type="entry name" value="ParE_toxin"/>
    <property type="match status" value="1"/>
</dbReference>
<dbReference type="EMBL" id="LAJX01000116">
    <property type="protein sequence ID" value="KJV06358.1"/>
    <property type="molecule type" value="Genomic_DNA"/>
</dbReference>
<dbReference type="InterPro" id="IPR007712">
    <property type="entry name" value="RelE/ParE_toxin"/>
</dbReference>
<reference evidence="2 3" key="2">
    <citation type="journal article" date="2016" name="Microb. Ecol.">
        <title>Genome Characteristics of a Novel Type I Methanotroph (Sn10-6) Isolated from a Flooded Indian Rice Field.</title>
        <authorList>
            <person name="Rahalkar M.C."/>
            <person name="Pandit P.S."/>
            <person name="Dhakephalkar P.K."/>
            <person name="Pore S."/>
            <person name="Arora P."/>
            <person name="Kapse N."/>
        </authorList>
    </citation>
    <scope>NUCLEOTIDE SEQUENCE [LARGE SCALE GENOMIC DNA]</scope>
    <source>
        <strain evidence="2 3">Sn10-6</strain>
    </source>
</reference>
<accession>A0A0F3IIH4</accession>
<dbReference type="AlphaFoldDB" id="A0A0F3IIH4"/>
<evidence type="ECO:0000313" key="3">
    <source>
        <dbReference type="Proteomes" id="UP000033684"/>
    </source>
</evidence>
<dbReference type="Proteomes" id="UP000033684">
    <property type="component" value="Unassembled WGS sequence"/>
</dbReference>
<keyword evidence="1" id="KW-1277">Toxin-antitoxin system</keyword>
<dbReference type="Gene3D" id="3.30.2310.20">
    <property type="entry name" value="RelE-like"/>
    <property type="match status" value="1"/>
</dbReference>
<protein>
    <submittedName>
        <fullName evidence="2">Plasmid stabilization protein</fullName>
    </submittedName>
</protein>
<comment type="caution">
    <text evidence="2">The sequence shown here is derived from an EMBL/GenBank/DDBJ whole genome shotgun (WGS) entry which is preliminary data.</text>
</comment>
<gene>
    <name evidence="2" type="ORF">VZ94_11750</name>
</gene>
<evidence type="ECO:0000256" key="1">
    <source>
        <dbReference type="ARBA" id="ARBA00022649"/>
    </source>
</evidence>
<name>A0A0F3IIH4_9GAMM</name>